<name>A0A0R1N656_9LACO</name>
<dbReference type="PATRIC" id="fig|1423792.3.peg.623"/>
<keyword evidence="5" id="KW-1185">Reference proteome</keyword>
<dbReference type="STRING" id="1423792.FD09_GL000611"/>
<evidence type="ECO:0000313" key="5">
    <source>
        <dbReference type="Proteomes" id="UP000051330"/>
    </source>
</evidence>
<dbReference type="Gene3D" id="3.30.420.150">
    <property type="entry name" value="Exopolyphosphatase. Domain 2"/>
    <property type="match status" value="1"/>
</dbReference>
<gene>
    <name evidence="4" type="ORF">FD09_GL000611</name>
</gene>
<reference evidence="4 5" key="1">
    <citation type="journal article" date="2015" name="Genome Announc.">
        <title>Expanding the biotechnology potential of lactobacilli through comparative genomics of 213 strains and associated genera.</title>
        <authorList>
            <person name="Sun Z."/>
            <person name="Harris H.M."/>
            <person name="McCann A."/>
            <person name="Guo C."/>
            <person name="Argimon S."/>
            <person name="Zhang W."/>
            <person name="Yang X."/>
            <person name="Jeffery I.B."/>
            <person name="Cooney J.C."/>
            <person name="Kagawa T.F."/>
            <person name="Liu W."/>
            <person name="Song Y."/>
            <person name="Salvetti E."/>
            <person name="Wrobel A."/>
            <person name="Rasinkangas P."/>
            <person name="Parkhill J."/>
            <person name="Rea M.C."/>
            <person name="O'Sullivan O."/>
            <person name="Ritari J."/>
            <person name="Douillard F.P."/>
            <person name="Paul Ross R."/>
            <person name="Yang R."/>
            <person name="Briner A.E."/>
            <person name="Felis G.E."/>
            <person name="de Vos W.M."/>
            <person name="Barrangou R."/>
            <person name="Klaenhammer T.R."/>
            <person name="Caufield P.W."/>
            <person name="Cui Y."/>
            <person name="Zhang H."/>
            <person name="O'Toole P.W."/>
        </authorList>
    </citation>
    <scope>NUCLEOTIDE SEQUENCE [LARGE SCALE GENOMIC DNA]</scope>
    <source>
        <strain evidence="4 5">DSM 12744</strain>
    </source>
</reference>
<dbReference type="CDD" id="cd00077">
    <property type="entry name" value="HDc"/>
    <property type="match status" value="1"/>
</dbReference>
<dbReference type="SUPFAM" id="SSF109604">
    <property type="entry name" value="HD-domain/PDEase-like"/>
    <property type="match status" value="1"/>
</dbReference>
<accession>A0A0R1N656</accession>
<dbReference type="InterPro" id="IPR050273">
    <property type="entry name" value="GppA/Ppx_hydrolase"/>
</dbReference>
<dbReference type="RefSeq" id="WP_057821389.1">
    <property type="nucleotide sequence ID" value="NZ_AZEC01000011.1"/>
</dbReference>
<dbReference type="GO" id="GO:0016462">
    <property type="term" value="F:pyrophosphatase activity"/>
    <property type="evidence" value="ECO:0007669"/>
    <property type="project" value="TreeGrafter"/>
</dbReference>
<protein>
    <submittedName>
        <fullName evidence="4">Exopolyphosphatase</fullName>
    </submittedName>
</protein>
<evidence type="ECO:0000259" key="2">
    <source>
        <dbReference type="Pfam" id="PF02541"/>
    </source>
</evidence>
<dbReference type="OrthoDB" id="9814545at2"/>
<dbReference type="InterPro" id="IPR003607">
    <property type="entry name" value="HD/PDEase_dom"/>
</dbReference>
<dbReference type="InterPro" id="IPR003695">
    <property type="entry name" value="Ppx_GppA_N"/>
</dbReference>
<dbReference type="Pfam" id="PF21447">
    <property type="entry name" value="Ppx-GppA_III"/>
    <property type="match status" value="1"/>
</dbReference>
<dbReference type="Gene3D" id="3.30.420.40">
    <property type="match status" value="1"/>
</dbReference>
<dbReference type="InterPro" id="IPR043129">
    <property type="entry name" value="ATPase_NBD"/>
</dbReference>
<evidence type="ECO:0000313" key="4">
    <source>
        <dbReference type="EMBL" id="KRL11688.1"/>
    </source>
</evidence>
<sequence>MAKNTGIIGFVVIGAQNVFVRAVDRKIHTIESASTDVDIGEDIFTSKRISPDTVNRVTEILGQARLLFAGVGADPVHVVATHSMAEAANSEFVREQLQDRTGYDITWVNQSQEALYRNLATDAFLPNFRNIINTAAILVDISSGSVELTFYKKRQFIFSRTLKLGPLRVFEAMRDVKRNVPNYSEVLADYLASQLRDFKRMLPVDEQYPTMIVMGSALSIMEQLIPAEKRHVILDKQAFADLFDKILHSSDQYIQAHYQMPESDVVQVQPVLVLVHQLLNFFGSQQMDITNLKLIDGLTVAYALRQNNDNLLIKPEDQILRSALALSDRYQVDKAHRDTVVNFAVQLFDRLRKLHSLGKRERLLLQIAAILNDIGNFVDIHEHYRHSDYLIQASEILGLSTQEQQMVGTISRFHSTDSPNIEELQESDLPNDKRMVVAKLAAILRLADALDVSRQQKISKITVSQKHDKVLITATSQDDIELEKWSFNRRAGFFAEVYGVMPELKGKGQYGLH</sequence>
<dbReference type="PANTHER" id="PTHR30005">
    <property type="entry name" value="EXOPOLYPHOSPHATASE"/>
    <property type="match status" value="1"/>
</dbReference>
<dbReference type="AlphaFoldDB" id="A0A0R1N656"/>
<feature type="domain" description="Ppx/GppA phosphatase N-terminal" evidence="2">
    <location>
        <begin position="20"/>
        <end position="301"/>
    </location>
</feature>
<dbReference type="Proteomes" id="UP000051330">
    <property type="component" value="Unassembled WGS sequence"/>
</dbReference>
<comment type="similarity">
    <text evidence="1">Belongs to the GppA/Ppx family.</text>
</comment>
<dbReference type="Pfam" id="PF02541">
    <property type="entry name" value="Ppx-GppA"/>
    <property type="match status" value="1"/>
</dbReference>
<dbReference type="PANTHER" id="PTHR30005:SF0">
    <property type="entry name" value="RETROGRADE REGULATION PROTEIN 2"/>
    <property type="match status" value="1"/>
</dbReference>
<dbReference type="EMBL" id="AZEC01000011">
    <property type="protein sequence ID" value="KRL11688.1"/>
    <property type="molecule type" value="Genomic_DNA"/>
</dbReference>
<feature type="domain" description="Ppx/GppA phosphatase C-terminal" evidence="3">
    <location>
        <begin position="321"/>
        <end position="469"/>
    </location>
</feature>
<evidence type="ECO:0000256" key="1">
    <source>
        <dbReference type="ARBA" id="ARBA00007125"/>
    </source>
</evidence>
<comment type="caution">
    <text evidence="4">The sequence shown here is derived from an EMBL/GenBank/DDBJ whole genome shotgun (WGS) entry which is preliminary data.</text>
</comment>
<proteinExistence type="inferred from homology"/>
<dbReference type="InterPro" id="IPR048950">
    <property type="entry name" value="Ppx_GppA_C"/>
</dbReference>
<evidence type="ECO:0000259" key="3">
    <source>
        <dbReference type="Pfam" id="PF21447"/>
    </source>
</evidence>
<dbReference type="SUPFAM" id="SSF53067">
    <property type="entry name" value="Actin-like ATPase domain"/>
    <property type="match status" value="2"/>
</dbReference>
<dbReference type="Gene3D" id="1.10.3210.10">
    <property type="entry name" value="Hypothetical protein af1432"/>
    <property type="match status" value="1"/>
</dbReference>
<organism evidence="4 5">
    <name type="scientific">Schleiferilactobacillus perolens DSM 12744</name>
    <dbReference type="NCBI Taxonomy" id="1423792"/>
    <lineage>
        <taxon>Bacteria</taxon>
        <taxon>Bacillati</taxon>
        <taxon>Bacillota</taxon>
        <taxon>Bacilli</taxon>
        <taxon>Lactobacillales</taxon>
        <taxon>Lactobacillaceae</taxon>
        <taxon>Schleiferilactobacillus</taxon>
    </lineage>
</organism>